<sequence length="70" mass="8081">MNRPILFLDCDGVVNTTSTEPLPYDKRRPAWRKYAHLSEPAIVARLKTFVQAHNMIVVVSSTWRKLNTRA</sequence>
<evidence type="ECO:0000313" key="1">
    <source>
        <dbReference type="EMBL" id="AFU88182.1"/>
    </source>
</evidence>
<organism evidence="1 2">
    <name type="scientific">Caulobacter phage CcrColossus</name>
    <dbReference type="NCBI Taxonomy" id="1211640"/>
    <lineage>
        <taxon>Viruses</taxon>
        <taxon>Duplodnaviria</taxon>
        <taxon>Heunggongvirae</taxon>
        <taxon>Uroviricota</taxon>
        <taxon>Caudoviricetes</taxon>
        <taxon>Jeanschmidtviridae</taxon>
        <taxon>Colossusvirus</taxon>
        <taxon>Colossusvirus colossus</taxon>
    </lineage>
</organism>
<accession>K4K6J2</accession>
<keyword evidence="2" id="KW-1185">Reference proteome</keyword>
<name>K4K6J2_9CAUD</name>
<dbReference type="RefSeq" id="YP_006988546.1">
    <property type="nucleotide sequence ID" value="NC_019406.1"/>
</dbReference>
<gene>
    <name evidence="1" type="ORF">CcrColossus_gp312</name>
</gene>
<proteinExistence type="predicted"/>
<evidence type="ECO:0000313" key="2">
    <source>
        <dbReference type="Proteomes" id="UP000000463"/>
    </source>
</evidence>
<dbReference type="EMBL" id="JX100810">
    <property type="protein sequence ID" value="AFU88182.1"/>
    <property type="molecule type" value="Genomic_DNA"/>
</dbReference>
<dbReference type="Proteomes" id="UP000000463">
    <property type="component" value="Segment"/>
</dbReference>
<dbReference type="Pfam" id="PF18143">
    <property type="entry name" value="HAD_SAK_2"/>
    <property type="match status" value="1"/>
</dbReference>
<dbReference type="KEGG" id="vg:13995240"/>
<reference evidence="1 2" key="1">
    <citation type="journal article" date="2012" name="BMC Genomics">
        <title>The Caulobacter crescentus phage phiCbK: genomics of a canonical phage.</title>
        <authorList>
            <person name="Gill J.J."/>
            <person name="Berry J.D."/>
            <person name="Russell W.K."/>
            <person name="Lessor L."/>
            <person name="Escobar Garcia D.A."/>
            <person name="Hernandez D."/>
            <person name="Kane A."/>
            <person name="Keene J."/>
            <person name="Maddox M."/>
            <person name="Martin R."/>
            <person name="Mohan S."/>
            <person name="Thorn A.M."/>
            <person name="Russell D.H."/>
            <person name="Young R."/>
        </authorList>
    </citation>
    <scope>NUCLEOTIDE SEQUENCE [LARGE SCALE GENOMIC DNA]</scope>
</reference>
<protein>
    <submittedName>
        <fullName evidence="1">Uncharacterized protein</fullName>
    </submittedName>
</protein>
<dbReference type="GeneID" id="13995240"/>